<evidence type="ECO:0000313" key="1">
    <source>
        <dbReference type="EMBL" id="JAH08904.1"/>
    </source>
</evidence>
<reference evidence="1" key="1">
    <citation type="submission" date="2014-11" db="EMBL/GenBank/DDBJ databases">
        <authorList>
            <person name="Amaro Gonzalez C."/>
        </authorList>
    </citation>
    <scope>NUCLEOTIDE SEQUENCE</scope>
</reference>
<proteinExistence type="predicted"/>
<reference evidence="1" key="2">
    <citation type="journal article" date="2015" name="Fish Shellfish Immunol.">
        <title>Early steps in the European eel (Anguilla anguilla)-Vibrio vulnificus interaction in the gills: Role of the RtxA13 toxin.</title>
        <authorList>
            <person name="Callol A."/>
            <person name="Pajuelo D."/>
            <person name="Ebbesson L."/>
            <person name="Teles M."/>
            <person name="MacKenzie S."/>
            <person name="Amaro C."/>
        </authorList>
    </citation>
    <scope>NUCLEOTIDE SEQUENCE</scope>
</reference>
<sequence length="33" mass="3856">MNIEIKDCFKGHSPQVFSFSLFLKKGLIKRQKS</sequence>
<protein>
    <submittedName>
        <fullName evidence="1">Uncharacterized protein</fullName>
    </submittedName>
</protein>
<accession>A0A0E9PWN6</accession>
<dbReference type="EMBL" id="GBXM01099673">
    <property type="protein sequence ID" value="JAH08904.1"/>
    <property type="molecule type" value="Transcribed_RNA"/>
</dbReference>
<name>A0A0E9PWN6_ANGAN</name>
<organism evidence="1">
    <name type="scientific">Anguilla anguilla</name>
    <name type="common">European freshwater eel</name>
    <name type="synonym">Muraena anguilla</name>
    <dbReference type="NCBI Taxonomy" id="7936"/>
    <lineage>
        <taxon>Eukaryota</taxon>
        <taxon>Metazoa</taxon>
        <taxon>Chordata</taxon>
        <taxon>Craniata</taxon>
        <taxon>Vertebrata</taxon>
        <taxon>Euteleostomi</taxon>
        <taxon>Actinopterygii</taxon>
        <taxon>Neopterygii</taxon>
        <taxon>Teleostei</taxon>
        <taxon>Anguilliformes</taxon>
        <taxon>Anguillidae</taxon>
        <taxon>Anguilla</taxon>
    </lineage>
</organism>
<dbReference type="AlphaFoldDB" id="A0A0E9PWN6"/>